<gene>
    <name evidence="2" type="ORF">WKW82_18160</name>
</gene>
<protein>
    <submittedName>
        <fullName evidence="2">EH signature domain-containing protein</fullName>
    </submittedName>
</protein>
<dbReference type="Pfam" id="PF15611">
    <property type="entry name" value="EH_Signature"/>
    <property type="match status" value="1"/>
</dbReference>
<organism evidence="2 3">
    <name type="scientific">Variovorax rhizosphaerae</name>
    <dbReference type="NCBI Taxonomy" id="1836200"/>
    <lineage>
        <taxon>Bacteria</taxon>
        <taxon>Pseudomonadati</taxon>
        <taxon>Pseudomonadota</taxon>
        <taxon>Betaproteobacteria</taxon>
        <taxon>Burkholderiales</taxon>
        <taxon>Comamonadaceae</taxon>
        <taxon>Variovorax</taxon>
    </lineage>
</organism>
<evidence type="ECO:0000259" key="1">
    <source>
        <dbReference type="Pfam" id="PF15611"/>
    </source>
</evidence>
<comment type="caution">
    <text evidence="2">The sequence shown here is derived from an EMBL/GenBank/DDBJ whole genome shotgun (WGS) entry which is preliminary data.</text>
</comment>
<proteinExistence type="predicted"/>
<reference evidence="2 3" key="1">
    <citation type="submission" date="2024-03" db="EMBL/GenBank/DDBJ databases">
        <title>Novel species of the genus Variovorax.</title>
        <authorList>
            <person name="Liu Q."/>
            <person name="Xin Y.-H."/>
        </authorList>
    </citation>
    <scope>NUCLEOTIDE SEQUENCE [LARGE SCALE GENOMIC DNA]</scope>
    <source>
        <strain evidence="2 3">KACC 18900</strain>
    </source>
</reference>
<name>A0ABU8WMG1_9BURK</name>
<evidence type="ECO:0000313" key="2">
    <source>
        <dbReference type="EMBL" id="MEJ8848589.1"/>
    </source>
</evidence>
<accession>A0ABU8WMG1</accession>
<keyword evidence="3" id="KW-1185">Reference proteome</keyword>
<dbReference type="EMBL" id="JBBKZT010000008">
    <property type="protein sequence ID" value="MEJ8848589.1"/>
    <property type="molecule type" value="Genomic_DNA"/>
</dbReference>
<evidence type="ECO:0000313" key="3">
    <source>
        <dbReference type="Proteomes" id="UP001385892"/>
    </source>
</evidence>
<dbReference type="InterPro" id="IPR028943">
    <property type="entry name" value="ZorC_EH_Signature_dom"/>
</dbReference>
<dbReference type="Proteomes" id="UP001385892">
    <property type="component" value="Unassembled WGS sequence"/>
</dbReference>
<sequence>MNDSVLQLREGLARTFWPASAPFEWDLPLDVIEKAREFVEKMHGDSAIPQIATETILEAIKRFRDSGRIEGFRELRNICLGVGAVNAAGLCVLSDPTLSDTVFRAAEGQSNPRRRVRAFQALLFAYWTFPVHASGTSEAALGGWRGLRTWLESEYRRITRRADSMPSWLVALSRHRNLLTDRPCDKYGAELLNGNASGLESARKELSIPVDSWVFEEVLLAQMRAASALRDAAFKATLTRLILLATGKAEMSVSEPLRIKCVAILVSRYSRCADTSEDVDLRDAATTTIGNPWVHRLKWQAWVRDDEGPDEGAREMVLGWLSKRLITDFFELLSADGMNERRRLTYWLRFAEHIKGGMWFALGSSTHMRLATQFTDFYKRAKDHILRLDGGGADNNAFLMRIGDYLAVEFGESGNAFYLYRWDSLSPSLVKMLGSGGARAGANISDLKNKSASLDNLSHMDAPVALKSWEQKFEDVLVPLLGWAPEQRPACVPALEAAIGATVDVKDLRRDGGALWIKELDGASTRGRRLQKMGFKFRAGRGWAKD</sequence>
<dbReference type="RefSeq" id="WP_340343722.1">
    <property type="nucleotide sequence ID" value="NZ_JBBKZT010000008.1"/>
</dbReference>
<feature type="domain" description="Zorya protein ZorC EH" evidence="1">
    <location>
        <begin position="44"/>
        <end position="475"/>
    </location>
</feature>